<dbReference type="STRING" id="72664.V4K133"/>
<dbReference type="OrthoDB" id="417697at2759"/>
<dbReference type="GO" id="GO:0098552">
    <property type="term" value="C:side of membrane"/>
    <property type="evidence" value="ECO:0007669"/>
    <property type="project" value="UniProtKB-KW"/>
</dbReference>
<evidence type="ECO:0000313" key="8">
    <source>
        <dbReference type="Proteomes" id="UP000030689"/>
    </source>
</evidence>
<keyword evidence="2" id="KW-0472">Membrane</keyword>
<dbReference type="SMART" id="SM00768">
    <property type="entry name" value="X8"/>
    <property type="match status" value="1"/>
</dbReference>
<comment type="subcellular location">
    <subcellularLocation>
        <location evidence="1">Cell membrane</location>
        <topology evidence="1">Lipid-anchor</topology>
        <topology evidence="1">GPI-anchor</topology>
    </subcellularLocation>
</comment>
<sequence>MSTQLLTLLVLLSAAAIQHLPVATCNEWCVALPASTKEQLQANIDFGCRQVHCTAIQPGGSCYYPNTLVDHASFVMNSYYQSHDRTADACSFNNSGFLTSSDPSNGPCVY</sequence>
<dbReference type="eggNOG" id="ENOG502R646">
    <property type="taxonomic scope" value="Eukaryota"/>
</dbReference>
<feature type="signal peptide" evidence="5">
    <location>
        <begin position="1"/>
        <end position="25"/>
    </location>
</feature>
<dbReference type="EMBL" id="KI517748">
    <property type="protein sequence ID" value="ESQ31585.1"/>
    <property type="molecule type" value="Genomic_DNA"/>
</dbReference>
<dbReference type="AlphaFoldDB" id="V4K133"/>
<keyword evidence="3 5" id="KW-0732">Signal</keyword>
<dbReference type="OMA" id="CEPWCSA"/>
<dbReference type="Gene3D" id="1.20.58.1040">
    <property type="match status" value="1"/>
</dbReference>
<keyword evidence="2" id="KW-0325">Glycoprotein</keyword>
<feature type="domain" description="X8" evidence="6">
    <location>
        <begin position="27"/>
        <end position="110"/>
    </location>
</feature>
<dbReference type="GO" id="GO:0009506">
    <property type="term" value="C:plasmodesma"/>
    <property type="evidence" value="ECO:0007669"/>
    <property type="project" value="UniProtKB-ARBA"/>
</dbReference>
<dbReference type="GO" id="GO:0005886">
    <property type="term" value="C:plasma membrane"/>
    <property type="evidence" value="ECO:0007669"/>
    <property type="project" value="UniProtKB-SubCell"/>
</dbReference>
<keyword evidence="8" id="KW-1185">Reference proteome</keyword>
<dbReference type="KEGG" id="eus:EUTSA_v10005328mg"/>
<proteinExistence type="predicted"/>
<evidence type="ECO:0000256" key="3">
    <source>
        <dbReference type="ARBA" id="ARBA00022729"/>
    </source>
</evidence>
<dbReference type="Proteomes" id="UP000030689">
    <property type="component" value="Unassembled WGS sequence"/>
</dbReference>
<dbReference type="Pfam" id="PF07983">
    <property type="entry name" value="X8"/>
    <property type="match status" value="1"/>
</dbReference>
<reference evidence="7 8" key="1">
    <citation type="journal article" date="2013" name="Front. Plant Sci.">
        <title>The Reference Genome of the Halophytic Plant Eutrema salsugineum.</title>
        <authorList>
            <person name="Yang R."/>
            <person name="Jarvis D.E."/>
            <person name="Chen H."/>
            <person name="Beilstein M.A."/>
            <person name="Grimwood J."/>
            <person name="Jenkins J."/>
            <person name="Shu S."/>
            <person name="Prochnik S."/>
            <person name="Xin M."/>
            <person name="Ma C."/>
            <person name="Schmutz J."/>
            <person name="Wing R.A."/>
            <person name="Mitchell-Olds T."/>
            <person name="Schumaker K.S."/>
            <person name="Wang X."/>
        </authorList>
    </citation>
    <scope>NUCLEOTIDE SEQUENCE [LARGE SCALE GENOMIC DNA]</scope>
</reference>
<evidence type="ECO:0000313" key="7">
    <source>
        <dbReference type="EMBL" id="ESQ31585.1"/>
    </source>
</evidence>
<evidence type="ECO:0000256" key="1">
    <source>
        <dbReference type="ARBA" id="ARBA00004609"/>
    </source>
</evidence>
<evidence type="ECO:0000256" key="5">
    <source>
        <dbReference type="SAM" id="SignalP"/>
    </source>
</evidence>
<name>V4K133_EUTSA</name>
<accession>V4K133</accession>
<keyword evidence="2" id="KW-0336">GPI-anchor</keyword>
<evidence type="ECO:0000256" key="2">
    <source>
        <dbReference type="ARBA" id="ARBA00022622"/>
    </source>
</evidence>
<dbReference type="Gramene" id="ESQ31585">
    <property type="protein sequence ID" value="ESQ31585"/>
    <property type="gene ID" value="EUTSA_v10005328mg"/>
</dbReference>
<dbReference type="InterPro" id="IPR012946">
    <property type="entry name" value="X8"/>
</dbReference>
<evidence type="ECO:0000256" key="4">
    <source>
        <dbReference type="ARBA" id="ARBA00023288"/>
    </source>
</evidence>
<dbReference type="PANTHER" id="PTHR31044:SF141">
    <property type="entry name" value="CARBOHYDRATE-BINDING X8 DOMAIN SUPERFAMILY PROTEIN"/>
    <property type="match status" value="1"/>
</dbReference>
<gene>
    <name evidence="7" type="ORF">EUTSA_v10005328mg</name>
</gene>
<protein>
    <recommendedName>
        <fullName evidence="6">X8 domain-containing protein</fullName>
    </recommendedName>
</protein>
<keyword evidence="4" id="KW-0449">Lipoprotein</keyword>
<feature type="chain" id="PRO_5004720316" description="X8 domain-containing protein" evidence="5">
    <location>
        <begin position="26"/>
        <end position="110"/>
    </location>
</feature>
<dbReference type="InterPro" id="IPR044788">
    <property type="entry name" value="X8_dom_prot"/>
</dbReference>
<evidence type="ECO:0000259" key="6">
    <source>
        <dbReference type="SMART" id="SM00768"/>
    </source>
</evidence>
<organism evidence="7 8">
    <name type="scientific">Eutrema salsugineum</name>
    <name type="common">Saltwater cress</name>
    <name type="synonym">Sisymbrium salsugineum</name>
    <dbReference type="NCBI Taxonomy" id="72664"/>
    <lineage>
        <taxon>Eukaryota</taxon>
        <taxon>Viridiplantae</taxon>
        <taxon>Streptophyta</taxon>
        <taxon>Embryophyta</taxon>
        <taxon>Tracheophyta</taxon>
        <taxon>Spermatophyta</taxon>
        <taxon>Magnoliopsida</taxon>
        <taxon>eudicotyledons</taxon>
        <taxon>Gunneridae</taxon>
        <taxon>Pentapetalae</taxon>
        <taxon>rosids</taxon>
        <taxon>malvids</taxon>
        <taxon>Brassicales</taxon>
        <taxon>Brassicaceae</taxon>
        <taxon>Eutremeae</taxon>
        <taxon>Eutrema</taxon>
    </lineage>
</organism>
<dbReference type="PANTHER" id="PTHR31044">
    <property type="entry name" value="BETA-1,3 GLUCANASE"/>
    <property type="match status" value="1"/>
</dbReference>